<comment type="similarity">
    <text evidence="1">Belongs to the peptidase C1 family.</text>
</comment>
<dbReference type="PANTHER" id="PTHR12411">
    <property type="entry name" value="CYSTEINE PROTEASE FAMILY C1-RELATED"/>
    <property type="match status" value="1"/>
</dbReference>
<dbReference type="AlphaFoldDB" id="A0A9W9ZTQ9"/>
<dbReference type="InterPro" id="IPR000668">
    <property type="entry name" value="Peptidase_C1A_C"/>
</dbReference>
<comment type="caution">
    <text evidence="3">The sequence shown here is derived from an EMBL/GenBank/DDBJ whole genome shotgun (WGS) entry which is preliminary data.</text>
</comment>
<dbReference type="GO" id="GO:0008234">
    <property type="term" value="F:cysteine-type peptidase activity"/>
    <property type="evidence" value="ECO:0007669"/>
    <property type="project" value="InterPro"/>
</dbReference>
<evidence type="ECO:0000313" key="4">
    <source>
        <dbReference type="Proteomes" id="UP001163046"/>
    </source>
</evidence>
<dbReference type="InterPro" id="IPR013128">
    <property type="entry name" value="Peptidase_C1A"/>
</dbReference>
<dbReference type="OrthoDB" id="6018047at2759"/>
<feature type="domain" description="Peptidase C1A papain C-terminal" evidence="2">
    <location>
        <begin position="1"/>
        <end position="123"/>
    </location>
</feature>
<organism evidence="3 4">
    <name type="scientific">Desmophyllum pertusum</name>
    <dbReference type="NCBI Taxonomy" id="174260"/>
    <lineage>
        <taxon>Eukaryota</taxon>
        <taxon>Metazoa</taxon>
        <taxon>Cnidaria</taxon>
        <taxon>Anthozoa</taxon>
        <taxon>Hexacorallia</taxon>
        <taxon>Scleractinia</taxon>
        <taxon>Caryophylliina</taxon>
        <taxon>Caryophylliidae</taxon>
        <taxon>Desmophyllum</taxon>
    </lineage>
</organism>
<dbReference type="InterPro" id="IPR025661">
    <property type="entry name" value="Pept_asp_AS"/>
</dbReference>
<dbReference type="EMBL" id="MU825873">
    <property type="protein sequence ID" value="KAJ7387727.1"/>
    <property type="molecule type" value="Genomic_DNA"/>
</dbReference>
<sequence>MNEGFCHFKNTTTGAKLDFYMNIMKGDASELKQAIAFYGPVSILINTQPKSFKFYGSGIYYDPACTHALDHAALAVGYGVEKGEPYWLIKNSWSKAWGDQGYIKIAMKNDNCGVSATVVPQSCRSRTSVVPQSYLSRASVVTQSYLSRAAVVPQSCLSRDAVVPQSCRSRTSVVPQSYRSRPQSYLSRAAVVPQS</sequence>
<proteinExistence type="inferred from homology"/>
<name>A0A9W9ZTQ9_9CNID</name>
<dbReference type="InterPro" id="IPR038765">
    <property type="entry name" value="Papain-like_cys_pep_sf"/>
</dbReference>
<dbReference type="SUPFAM" id="SSF54001">
    <property type="entry name" value="Cysteine proteinases"/>
    <property type="match status" value="1"/>
</dbReference>
<evidence type="ECO:0000259" key="2">
    <source>
        <dbReference type="SMART" id="SM00645"/>
    </source>
</evidence>
<dbReference type="PROSITE" id="PS00640">
    <property type="entry name" value="THIOL_PROTEASE_ASN"/>
    <property type="match status" value="1"/>
</dbReference>
<protein>
    <recommendedName>
        <fullName evidence="2">Peptidase C1A papain C-terminal domain-containing protein</fullName>
    </recommendedName>
</protein>
<reference evidence="3" key="1">
    <citation type="submission" date="2023-01" db="EMBL/GenBank/DDBJ databases">
        <title>Genome assembly of the deep-sea coral Lophelia pertusa.</title>
        <authorList>
            <person name="Herrera S."/>
            <person name="Cordes E."/>
        </authorList>
    </citation>
    <scope>NUCLEOTIDE SEQUENCE</scope>
    <source>
        <strain evidence="3">USNM1676648</strain>
        <tissue evidence="3">Polyp</tissue>
    </source>
</reference>
<dbReference type="Proteomes" id="UP001163046">
    <property type="component" value="Unassembled WGS sequence"/>
</dbReference>
<dbReference type="CDD" id="cd02248">
    <property type="entry name" value="Peptidase_C1A"/>
    <property type="match status" value="1"/>
</dbReference>
<keyword evidence="4" id="KW-1185">Reference proteome</keyword>
<dbReference type="Gene3D" id="3.90.70.10">
    <property type="entry name" value="Cysteine proteinases"/>
    <property type="match status" value="1"/>
</dbReference>
<evidence type="ECO:0000256" key="1">
    <source>
        <dbReference type="ARBA" id="ARBA00008455"/>
    </source>
</evidence>
<dbReference type="Pfam" id="PF00112">
    <property type="entry name" value="Peptidase_C1"/>
    <property type="match status" value="1"/>
</dbReference>
<evidence type="ECO:0000313" key="3">
    <source>
        <dbReference type="EMBL" id="KAJ7387727.1"/>
    </source>
</evidence>
<dbReference type="SMART" id="SM00645">
    <property type="entry name" value="Pept_C1"/>
    <property type="match status" value="1"/>
</dbReference>
<accession>A0A9W9ZTQ9</accession>
<gene>
    <name evidence="3" type="ORF">OS493_001070</name>
</gene>
<dbReference type="InterPro" id="IPR039417">
    <property type="entry name" value="Peptidase_C1A_papain-like"/>
</dbReference>
<dbReference type="GO" id="GO:0006508">
    <property type="term" value="P:proteolysis"/>
    <property type="evidence" value="ECO:0007669"/>
    <property type="project" value="InterPro"/>
</dbReference>